<dbReference type="InterPro" id="IPR013130">
    <property type="entry name" value="Fe3_Rdtase_TM_dom"/>
</dbReference>
<dbReference type="STRING" id="1016849.A0A0D1YKP8"/>
<evidence type="ECO:0000256" key="11">
    <source>
        <dbReference type="ARBA" id="ARBA00023136"/>
    </source>
</evidence>
<evidence type="ECO:0000256" key="13">
    <source>
        <dbReference type="ARBA" id="ARBA00048483"/>
    </source>
</evidence>
<dbReference type="EMBL" id="KN846952">
    <property type="protein sequence ID" value="KIV81604.1"/>
    <property type="molecule type" value="Genomic_DNA"/>
</dbReference>
<dbReference type="SUPFAM" id="SSF52343">
    <property type="entry name" value="Ferredoxin reductase-like, C-terminal NADP-linked domain"/>
    <property type="match status" value="1"/>
</dbReference>
<feature type="transmembrane region" description="Helical" evidence="14">
    <location>
        <begin position="113"/>
        <end position="133"/>
    </location>
</feature>
<keyword evidence="8 14" id="KW-1133">Transmembrane helix</keyword>
<dbReference type="AlphaFoldDB" id="A0A0D1YKP8"/>
<keyword evidence="5" id="KW-1003">Cell membrane</keyword>
<keyword evidence="7" id="KW-0249">Electron transport</keyword>
<reference evidence="16 17" key="1">
    <citation type="submission" date="2015-01" db="EMBL/GenBank/DDBJ databases">
        <title>The Genome Sequence of Exophiala sideris CBS121828.</title>
        <authorList>
            <consortium name="The Broad Institute Genomics Platform"/>
            <person name="Cuomo C."/>
            <person name="de Hoog S."/>
            <person name="Gorbushina A."/>
            <person name="Stielow B."/>
            <person name="Teixiera M."/>
            <person name="Abouelleil A."/>
            <person name="Chapman S.B."/>
            <person name="Priest M."/>
            <person name="Young S.K."/>
            <person name="Wortman J."/>
            <person name="Nusbaum C."/>
            <person name="Birren B."/>
        </authorList>
    </citation>
    <scope>NUCLEOTIDE SEQUENCE [LARGE SCALE GENOMIC DNA]</scope>
    <source>
        <strain evidence="16 17">CBS 121828</strain>
    </source>
</reference>
<dbReference type="GO" id="GO:0015677">
    <property type="term" value="P:copper ion import"/>
    <property type="evidence" value="ECO:0007669"/>
    <property type="project" value="TreeGrafter"/>
</dbReference>
<evidence type="ECO:0000256" key="8">
    <source>
        <dbReference type="ARBA" id="ARBA00022989"/>
    </source>
</evidence>
<feature type="transmembrane region" description="Helical" evidence="14">
    <location>
        <begin position="189"/>
        <end position="207"/>
    </location>
</feature>
<name>A0A0D1YKP8_9EURO</name>
<evidence type="ECO:0000256" key="5">
    <source>
        <dbReference type="ARBA" id="ARBA00022475"/>
    </source>
</evidence>
<evidence type="ECO:0000313" key="16">
    <source>
        <dbReference type="EMBL" id="KIV81604.1"/>
    </source>
</evidence>
<dbReference type="GO" id="GO:0006879">
    <property type="term" value="P:intracellular iron ion homeostasis"/>
    <property type="evidence" value="ECO:0007669"/>
    <property type="project" value="TreeGrafter"/>
</dbReference>
<dbReference type="PANTHER" id="PTHR32361">
    <property type="entry name" value="FERRIC/CUPRIC REDUCTASE TRANSMEMBRANE COMPONENT"/>
    <property type="match status" value="1"/>
</dbReference>
<evidence type="ECO:0000256" key="1">
    <source>
        <dbReference type="ARBA" id="ARBA00004651"/>
    </source>
</evidence>
<dbReference type="GO" id="GO:0052851">
    <property type="term" value="F:ferric-chelate reductase (NADPH) activity"/>
    <property type="evidence" value="ECO:0007669"/>
    <property type="project" value="UniProtKB-EC"/>
</dbReference>
<dbReference type="SFLD" id="SFLDS00052">
    <property type="entry name" value="Ferric_Reductase_Domain"/>
    <property type="match status" value="1"/>
</dbReference>
<keyword evidence="12" id="KW-0325">Glycoprotein</keyword>
<keyword evidence="6 14" id="KW-0812">Transmembrane</keyword>
<dbReference type="EC" id="1.16.1.9" evidence="3"/>
<feature type="domain" description="FAD-binding FR-type" evidence="15">
    <location>
        <begin position="307"/>
        <end position="427"/>
    </location>
</feature>
<dbReference type="GO" id="GO:0006826">
    <property type="term" value="P:iron ion transport"/>
    <property type="evidence" value="ECO:0007669"/>
    <property type="project" value="UniProtKB-ARBA"/>
</dbReference>
<evidence type="ECO:0000256" key="2">
    <source>
        <dbReference type="ARBA" id="ARBA00006278"/>
    </source>
</evidence>
<dbReference type="HOGENOM" id="CLU_010365_6_0_1"/>
<evidence type="ECO:0000256" key="4">
    <source>
        <dbReference type="ARBA" id="ARBA00022448"/>
    </source>
</evidence>
<evidence type="ECO:0000256" key="12">
    <source>
        <dbReference type="ARBA" id="ARBA00023180"/>
    </source>
</evidence>
<evidence type="ECO:0000256" key="9">
    <source>
        <dbReference type="ARBA" id="ARBA00023002"/>
    </source>
</evidence>
<comment type="catalytic activity">
    <reaction evidence="13">
        <text>2 a Fe(II)-siderophore + NADP(+) + H(+) = 2 a Fe(III)-siderophore + NADPH</text>
        <dbReference type="Rhea" id="RHEA:28795"/>
        <dbReference type="Rhea" id="RHEA-COMP:11342"/>
        <dbReference type="Rhea" id="RHEA-COMP:11344"/>
        <dbReference type="ChEBI" id="CHEBI:15378"/>
        <dbReference type="ChEBI" id="CHEBI:29033"/>
        <dbReference type="ChEBI" id="CHEBI:29034"/>
        <dbReference type="ChEBI" id="CHEBI:57783"/>
        <dbReference type="ChEBI" id="CHEBI:58349"/>
        <dbReference type="EC" id="1.16.1.9"/>
    </reaction>
</comment>
<keyword evidence="11 14" id="KW-0472">Membrane</keyword>
<dbReference type="InterPro" id="IPR051410">
    <property type="entry name" value="Ferric/Cupric_Reductase"/>
</dbReference>
<keyword evidence="9" id="KW-0560">Oxidoreductase</keyword>
<dbReference type="Pfam" id="PF01794">
    <property type="entry name" value="Ferric_reduct"/>
    <property type="match status" value="1"/>
</dbReference>
<dbReference type="CDD" id="cd06186">
    <property type="entry name" value="NOX_Duox_like_FAD_NADP"/>
    <property type="match status" value="1"/>
</dbReference>
<dbReference type="InterPro" id="IPR039261">
    <property type="entry name" value="FNR_nucleotide-bd"/>
</dbReference>
<keyword evidence="4" id="KW-0813">Transport</keyword>
<organism evidence="16 17">
    <name type="scientific">Exophiala sideris</name>
    <dbReference type="NCBI Taxonomy" id="1016849"/>
    <lineage>
        <taxon>Eukaryota</taxon>
        <taxon>Fungi</taxon>
        <taxon>Dikarya</taxon>
        <taxon>Ascomycota</taxon>
        <taxon>Pezizomycotina</taxon>
        <taxon>Eurotiomycetes</taxon>
        <taxon>Chaetothyriomycetidae</taxon>
        <taxon>Chaetothyriales</taxon>
        <taxon>Herpotrichiellaceae</taxon>
        <taxon>Exophiala</taxon>
    </lineage>
</organism>
<dbReference type="SFLD" id="SFLDG01168">
    <property type="entry name" value="Ferric_reductase_subgroup_(FRE"/>
    <property type="match status" value="1"/>
</dbReference>
<feature type="transmembrane region" description="Helical" evidence="14">
    <location>
        <begin position="227"/>
        <end position="246"/>
    </location>
</feature>
<evidence type="ECO:0000256" key="10">
    <source>
        <dbReference type="ARBA" id="ARBA00023065"/>
    </source>
</evidence>
<dbReference type="PANTHER" id="PTHR32361:SF9">
    <property type="entry name" value="FERRIC REDUCTASE TRANSMEMBRANE COMPONENT 3-RELATED"/>
    <property type="match status" value="1"/>
</dbReference>
<dbReference type="OrthoDB" id="3944240at2759"/>
<sequence>MDMSGMSGMGGMDMSSAGMFTPTNKHIAHVFWYLVVAVVGLLVVRRVIDRLRVLVFKRQSQQNPNTIPSRPNNTLAQSYDTLITICRELSYPQPWTFTGNFSRYFTPPSLGKCLFLLGYWMVILTMLWSNTILTPSSSNYAYKWEIVGFRAAWVSVTQLPLIYVLSGKFNLIGILTGISYERLNWLHRWVARTIFLTVIVHWSFFFREWDIAHFVTLEMEWMPMVKYGFGAWATIGWMVITGFGFFRNLSYELWFLQHLAAALVLLWLVHVHVPSYAAYNVWFAIGVVVFDRALRTLRTVYLNLLPMFKRRATTGQSKKLIVGYTADVKALSSDYLHVTIWDVKFSWKPSQHVYLSIPRAGLFEAHPFTISNVPKIVTGNDGDDKIELYIRVHSGFTRRLHRRCQSLQSPSSFLSFISGPWGQPPSIDRHESLILMATGNGASFTVPLFLQALSTGHHLRQIRFVWIMRQSDQLGWFKDQLLSAWREAQKRDVAISICIFITKDGTDLASSTSRNILLEDSQVQSTSEKTMGVGTDVTSPVLDLGAEKGKNEAVVQRSLRSSSSSASVDERDLQISYGRPNLDVLVRPVVESAWGETGIFACGGNQFMGSVRNYVARLSDERAVHKGTGAQGIYLFCETYGW</sequence>
<protein>
    <recommendedName>
        <fullName evidence="3">ferric-chelate reductase (NADPH)</fullName>
        <ecNumber evidence="3">1.16.1.9</ecNumber>
    </recommendedName>
</protein>
<dbReference type="GO" id="GO:0005886">
    <property type="term" value="C:plasma membrane"/>
    <property type="evidence" value="ECO:0007669"/>
    <property type="project" value="UniProtKB-SubCell"/>
</dbReference>
<feature type="transmembrane region" description="Helical" evidence="14">
    <location>
        <begin position="153"/>
        <end position="177"/>
    </location>
</feature>
<dbReference type="InterPro" id="IPR017927">
    <property type="entry name" value="FAD-bd_FR_type"/>
</dbReference>
<evidence type="ECO:0000256" key="3">
    <source>
        <dbReference type="ARBA" id="ARBA00012668"/>
    </source>
</evidence>
<dbReference type="Proteomes" id="UP000053599">
    <property type="component" value="Unassembled WGS sequence"/>
</dbReference>
<comment type="subcellular location">
    <subcellularLocation>
        <location evidence="1">Cell membrane</location>
        <topology evidence="1">Multi-pass membrane protein</topology>
    </subcellularLocation>
</comment>
<evidence type="ECO:0000259" key="15">
    <source>
        <dbReference type="PROSITE" id="PS51384"/>
    </source>
</evidence>
<feature type="transmembrane region" description="Helical" evidence="14">
    <location>
        <begin position="30"/>
        <end position="48"/>
    </location>
</feature>
<gene>
    <name evidence="16" type="ORF">PV11_03777</name>
</gene>
<evidence type="ECO:0000313" key="17">
    <source>
        <dbReference type="Proteomes" id="UP000053599"/>
    </source>
</evidence>
<evidence type="ECO:0000256" key="7">
    <source>
        <dbReference type="ARBA" id="ARBA00022982"/>
    </source>
</evidence>
<dbReference type="InterPro" id="IPR017938">
    <property type="entry name" value="Riboflavin_synthase-like_b-brl"/>
</dbReference>
<dbReference type="InterPro" id="IPR013112">
    <property type="entry name" value="FAD-bd_8"/>
</dbReference>
<dbReference type="InterPro" id="IPR013121">
    <property type="entry name" value="Fe_red_NAD-bd_6"/>
</dbReference>
<dbReference type="Gene3D" id="3.40.50.80">
    <property type="entry name" value="Nucleotide-binding domain of ferredoxin-NADP reductase (FNR) module"/>
    <property type="match status" value="1"/>
</dbReference>
<accession>A0A0D1YKP8</accession>
<dbReference type="SUPFAM" id="SSF63380">
    <property type="entry name" value="Riboflavin synthase domain-like"/>
    <property type="match status" value="1"/>
</dbReference>
<evidence type="ECO:0000256" key="14">
    <source>
        <dbReference type="SAM" id="Phobius"/>
    </source>
</evidence>
<proteinExistence type="inferred from homology"/>
<keyword evidence="10" id="KW-0406">Ion transport</keyword>
<comment type="similarity">
    <text evidence="2">Belongs to the ferric reductase (FRE) family.</text>
</comment>
<dbReference type="Pfam" id="PF08022">
    <property type="entry name" value="FAD_binding_8"/>
    <property type="match status" value="1"/>
</dbReference>
<evidence type="ECO:0000256" key="6">
    <source>
        <dbReference type="ARBA" id="ARBA00022692"/>
    </source>
</evidence>
<dbReference type="PROSITE" id="PS51384">
    <property type="entry name" value="FAD_FR"/>
    <property type="match status" value="1"/>
</dbReference>
<dbReference type="Pfam" id="PF08030">
    <property type="entry name" value="NAD_binding_6"/>
    <property type="match status" value="1"/>
</dbReference>